<name>A0A1R0GPE7_9FUNG</name>
<gene>
    <name evidence="1" type="ORF">AYI68_g7163</name>
</gene>
<evidence type="ECO:0000313" key="2">
    <source>
        <dbReference type="Proteomes" id="UP000187455"/>
    </source>
</evidence>
<protein>
    <submittedName>
        <fullName evidence="1">Pro-Pol polyprotein</fullName>
    </submittedName>
</protein>
<dbReference type="EMBL" id="LSSL01005532">
    <property type="protein sequence ID" value="OLY78781.1"/>
    <property type="molecule type" value="Genomic_DNA"/>
</dbReference>
<accession>A0A1R0GPE7</accession>
<dbReference type="OrthoDB" id="2202254at2759"/>
<dbReference type="Proteomes" id="UP000187455">
    <property type="component" value="Unassembled WGS sequence"/>
</dbReference>
<dbReference type="InterPro" id="IPR036397">
    <property type="entry name" value="RNaseH_sf"/>
</dbReference>
<sequence length="176" mass="20501">MWEVFSLLSSKTSAPKMKLNLEFVVPYQPECLGLVERMNSTVGYALTRSCYGYYSDWDKKIPKFLMGIRMRAFSRSGYSPFYLIYGIEARFPFEWEEEVKGSLEIRGYELKLLIADRKKNKRVSTPSTTAPKFEVVIETVAKVRSSVIQFRISPTWEFLGDLGTRRRQKLFSISFN</sequence>
<keyword evidence="2" id="KW-1185">Reference proteome</keyword>
<dbReference type="GO" id="GO:0003676">
    <property type="term" value="F:nucleic acid binding"/>
    <property type="evidence" value="ECO:0007669"/>
    <property type="project" value="InterPro"/>
</dbReference>
<reference evidence="1 2" key="1">
    <citation type="journal article" date="2016" name="Mol. Biol. Evol.">
        <title>Genome-Wide Survey of Gut Fungi (Harpellales) Reveals the First Horizontally Transferred Ubiquitin Gene from a Mosquito Host.</title>
        <authorList>
            <person name="Wang Y."/>
            <person name="White M.M."/>
            <person name="Kvist S."/>
            <person name="Moncalvo J.M."/>
        </authorList>
    </citation>
    <scope>NUCLEOTIDE SEQUENCE [LARGE SCALE GENOMIC DNA]</scope>
    <source>
        <strain evidence="1 2">ALG-7-W6</strain>
    </source>
</reference>
<dbReference type="SUPFAM" id="SSF53098">
    <property type="entry name" value="Ribonuclease H-like"/>
    <property type="match status" value="1"/>
</dbReference>
<evidence type="ECO:0000313" key="1">
    <source>
        <dbReference type="EMBL" id="OLY78781.1"/>
    </source>
</evidence>
<comment type="caution">
    <text evidence="1">The sequence shown here is derived from an EMBL/GenBank/DDBJ whole genome shotgun (WGS) entry which is preliminary data.</text>
</comment>
<proteinExistence type="predicted"/>
<dbReference type="AlphaFoldDB" id="A0A1R0GPE7"/>
<dbReference type="STRING" id="133383.A0A1R0GPE7"/>
<dbReference type="Gene3D" id="3.30.420.10">
    <property type="entry name" value="Ribonuclease H-like superfamily/Ribonuclease H"/>
    <property type="match status" value="1"/>
</dbReference>
<dbReference type="InterPro" id="IPR012337">
    <property type="entry name" value="RNaseH-like_sf"/>
</dbReference>
<organism evidence="1 2">
    <name type="scientific">Smittium mucronatum</name>
    <dbReference type="NCBI Taxonomy" id="133383"/>
    <lineage>
        <taxon>Eukaryota</taxon>
        <taxon>Fungi</taxon>
        <taxon>Fungi incertae sedis</taxon>
        <taxon>Zoopagomycota</taxon>
        <taxon>Kickxellomycotina</taxon>
        <taxon>Harpellomycetes</taxon>
        <taxon>Harpellales</taxon>
        <taxon>Legeriomycetaceae</taxon>
        <taxon>Smittium</taxon>
    </lineage>
</organism>